<name>A0A1R2CGX5_9CILI</name>
<evidence type="ECO:0000313" key="1">
    <source>
        <dbReference type="EMBL" id="OMJ88261.1"/>
    </source>
</evidence>
<gene>
    <name evidence="1" type="ORF">SteCoe_9847</name>
</gene>
<protein>
    <submittedName>
        <fullName evidence="1">Uncharacterized protein</fullName>
    </submittedName>
</protein>
<sequence length="321" mass="37446">MSKRTYYNTSLFGSNKAPEDYAKVITDLEKKIESRTSPQNEPYGFLLSDKPKFSKLAYAEELKRQVLTKNAQKEVEKIEKLKPAISEDFHGYPNLPQTPPNIRRQRELDMMNKLSVGLAEQVVTKKQNITAYKSLELEKARESNTLDVKKYFEEKEGKQMKKDTEKLMLINAWDQAKKTRELQSILENVERKGVIPRTVRENPKEQSIEEFKNEDEDLQVNLGLEIPMQTEKMCPEISSETMGKSKKKFNVKEKAERLKENMESKAKGTYQYKIKQLIQNAKIQREQGRNNFKKSMSPGVMLRYDASNKNSYHSQKAFKLR</sequence>
<evidence type="ECO:0000313" key="2">
    <source>
        <dbReference type="Proteomes" id="UP000187209"/>
    </source>
</evidence>
<accession>A0A1R2CGX5</accession>
<dbReference type="EMBL" id="MPUH01000155">
    <property type="protein sequence ID" value="OMJ88261.1"/>
    <property type="molecule type" value="Genomic_DNA"/>
</dbReference>
<dbReference type="AlphaFoldDB" id="A0A1R2CGX5"/>
<keyword evidence="2" id="KW-1185">Reference proteome</keyword>
<organism evidence="1 2">
    <name type="scientific">Stentor coeruleus</name>
    <dbReference type="NCBI Taxonomy" id="5963"/>
    <lineage>
        <taxon>Eukaryota</taxon>
        <taxon>Sar</taxon>
        <taxon>Alveolata</taxon>
        <taxon>Ciliophora</taxon>
        <taxon>Postciliodesmatophora</taxon>
        <taxon>Heterotrichea</taxon>
        <taxon>Heterotrichida</taxon>
        <taxon>Stentoridae</taxon>
        <taxon>Stentor</taxon>
    </lineage>
</organism>
<dbReference type="OrthoDB" id="325826at2759"/>
<dbReference type="Proteomes" id="UP000187209">
    <property type="component" value="Unassembled WGS sequence"/>
</dbReference>
<comment type="caution">
    <text evidence="1">The sequence shown here is derived from an EMBL/GenBank/DDBJ whole genome shotgun (WGS) entry which is preliminary data.</text>
</comment>
<proteinExistence type="predicted"/>
<reference evidence="1 2" key="1">
    <citation type="submission" date="2016-11" db="EMBL/GenBank/DDBJ databases">
        <title>The macronuclear genome of Stentor coeruleus: a giant cell with tiny introns.</title>
        <authorList>
            <person name="Slabodnick M."/>
            <person name="Ruby J.G."/>
            <person name="Reiff S.B."/>
            <person name="Swart E.C."/>
            <person name="Gosai S."/>
            <person name="Prabakaran S."/>
            <person name="Witkowska E."/>
            <person name="Larue G.E."/>
            <person name="Fisher S."/>
            <person name="Freeman R.M."/>
            <person name="Gunawardena J."/>
            <person name="Chu W."/>
            <person name="Stover N.A."/>
            <person name="Gregory B.D."/>
            <person name="Nowacki M."/>
            <person name="Derisi J."/>
            <person name="Roy S.W."/>
            <person name="Marshall W.F."/>
            <person name="Sood P."/>
        </authorList>
    </citation>
    <scope>NUCLEOTIDE SEQUENCE [LARGE SCALE GENOMIC DNA]</scope>
    <source>
        <strain evidence="1">WM001</strain>
    </source>
</reference>